<proteinExistence type="predicted"/>
<dbReference type="Pfam" id="PF04250">
    <property type="entry name" value="DUF429"/>
    <property type="match status" value="1"/>
</dbReference>
<protein>
    <submittedName>
        <fullName evidence="1">DUF429 domain-containing protein</fullName>
    </submittedName>
</protein>
<evidence type="ECO:0000313" key="2">
    <source>
        <dbReference type="Proteomes" id="UP001335729"/>
    </source>
</evidence>
<dbReference type="EMBL" id="JAZDUE010000027">
    <property type="protein sequence ID" value="MEE4025944.1"/>
    <property type="molecule type" value="Genomic_DNA"/>
</dbReference>
<gene>
    <name evidence="1" type="ORF">V1Y59_22870</name>
</gene>
<dbReference type="Proteomes" id="UP001335729">
    <property type="component" value="Unassembled WGS sequence"/>
</dbReference>
<comment type="caution">
    <text evidence="1">The sequence shown here is derived from an EMBL/GenBank/DDBJ whole genome shotgun (WGS) entry which is preliminary data.</text>
</comment>
<organism evidence="1 2">
    <name type="scientific">Gordonia prachuapensis</name>
    <dbReference type="NCBI Taxonomy" id="3115651"/>
    <lineage>
        <taxon>Bacteria</taxon>
        <taxon>Bacillati</taxon>
        <taxon>Actinomycetota</taxon>
        <taxon>Actinomycetes</taxon>
        <taxon>Mycobacteriales</taxon>
        <taxon>Gordoniaceae</taxon>
        <taxon>Gordonia</taxon>
    </lineage>
</organism>
<dbReference type="InterPro" id="IPR007362">
    <property type="entry name" value="DUF429"/>
</dbReference>
<sequence length="242" mass="26278">MRTVGIDLAASPARTAVAVVDWSTGAARLTDLVMPADDARILDLTAGADRIGIDAPFGWPDDFVDLVVAQHRGQLRPGRHLDDIEQRRPLAYRRTDRHVMSAKLGNPLSVSADQIAHVAFRCVGLLADLGVSDRVDGRAVEAYPAAALRHWDLTHRGYKGPARRSVLAASYRDLAERAPWFDVAGHRELLVTDDNAFDAVVTAFIARAAALGRTTLPDDGDRPIALREGWIHVPACALSELV</sequence>
<keyword evidence="2" id="KW-1185">Reference proteome</keyword>
<evidence type="ECO:0000313" key="1">
    <source>
        <dbReference type="EMBL" id="MEE4025944.1"/>
    </source>
</evidence>
<reference evidence="1 2" key="1">
    <citation type="submission" date="2024-01" db="EMBL/GenBank/DDBJ databases">
        <title>Draft genome sequence of Gordonia sp. PKS22-38.</title>
        <authorList>
            <person name="Suphannarot A."/>
            <person name="Mingma R."/>
        </authorList>
    </citation>
    <scope>NUCLEOTIDE SEQUENCE [LARGE SCALE GENOMIC DNA]</scope>
    <source>
        <strain evidence="1 2">PKS22-38</strain>
    </source>
</reference>
<dbReference type="RefSeq" id="WP_330507334.1">
    <property type="nucleotide sequence ID" value="NZ_JAZDUE010000027.1"/>
</dbReference>
<name>A0ABU7N1M9_9ACTN</name>
<accession>A0ABU7N1M9</accession>